<evidence type="ECO:0000313" key="2">
    <source>
        <dbReference type="Proteomes" id="UP001501475"/>
    </source>
</evidence>
<evidence type="ECO:0000313" key="1">
    <source>
        <dbReference type="EMBL" id="GAA1771669.1"/>
    </source>
</evidence>
<dbReference type="InterPro" id="IPR025855">
    <property type="entry name" value="Replic_Relax"/>
</dbReference>
<name>A0ABP4X6P9_9MICO</name>
<proteinExistence type="predicted"/>
<protein>
    <submittedName>
        <fullName evidence="1">Uncharacterized protein</fullName>
    </submittedName>
</protein>
<accession>A0ABP4X6P9</accession>
<dbReference type="Proteomes" id="UP001501475">
    <property type="component" value="Unassembled WGS sequence"/>
</dbReference>
<dbReference type="EMBL" id="BAAAPN010000087">
    <property type="protein sequence ID" value="GAA1771669.1"/>
    <property type="molecule type" value="Genomic_DNA"/>
</dbReference>
<gene>
    <name evidence="1" type="ORF">GCM10009810_31630</name>
</gene>
<reference evidence="2" key="1">
    <citation type="journal article" date="2019" name="Int. J. Syst. Evol. Microbiol.">
        <title>The Global Catalogue of Microorganisms (GCM) 10K type strain sequencing project: providing services to taxonomists for standard genome sequencing and annotation.</title>
        <authorList>
            <consortium name="The Broad Institute Genomics Platform"/>
            <consortium name="The Broad Institute Genome Sequencing Center for Infectious Disease"/>
            <person name="Wu L."/>
            <person name="Ma J."/>
        </authorList>
    </citation>
    <scope>NUCLEOTIDE SEQUENCE [LARGE SCALE GENOMIC DNA]</scope>
    <source>
        <strain evidence="2">JCM 15591</strain>
    </source>
</reference>
<keyword evidence="2" id="KW-1185">Reference proteome</keyword>
<dbReference type="Pfam" id="PF13814">
    <property type="entry name" value="Replic_Relax"/>
    <property type="match status" value="1"/>
</dbReference>
<comment type="caution">
    <text evidence="1">The sequence shown here is derived from an EMBL/GenBank/DDBJ whole genome shotgun (WGS) entry which is preliminary data.</text>
</comment>
<organism evidence="1 2">
    <name type="scientific">Nostocoides vanveenii</name>
    <dbReference type="NCBI Taxonomy" id="330835"/>
    <lineage>
        <taxon>Bacteria</taxon>
        <taxon>Bacillati</taxon>
        <taxon>Actinomycetota</taxon>
        <taxon>Actinomycetes</taxon>
        <taxon>Micrococcales</taxon>
        <taxon>Intrasporangiaceae</taxon>
        <taxon>Nostocoides</taxon>
    </lineage>
</organism>
<sequence length="195" mass="21456">MLQPLERRIGGIRAGSASYVWHVGPIGQRLLGGHRRRAHEPSQLFLGHSLAVADAHLGLVQADRATALALERVDLEPDCWRAYTGLGGSREVLKPDLYVITLDPADPDYELRWFIEIDLGTENLARLMGKCRRYQEAARSEGEGFPMVVWAMTNDPAAERLREAVGRDDSLDARLFVATTQASLTKVIGAGGSHD</sequence>